<dbReference type="InterPro" id="IPR032368">
    <property type="entry name" value="RPN13_DEUBAD"/>
</dbReference>
<name>A0A834Y5L7_APHGI</name>
<evidence type="ECO:0000256" key="8">
    <source>
        <dbReference type="ARBA" id="ARBA00070663"/>
    </source>
</evidence>
<comment type="subcellular location">
    <subcellularLocation>
        <location evidence="2">Cytoplasm</location>
    </subcellularLocation>
    <subcellularLocation>
        <location evidence="1">Nucleus</location>
    </subcellularLocation>
</comment>
<dbReference type="InterPro" id="IPR038633">
    <property type="entry name" value="Rpn13/ADRM1_Pru_sf"/>
</dbReference>
<protein>
    <recommendedName>
        <fullName evidence="8">Proteasomal ubiquitin receptor ADRM1 homolog</fullName>
    </recommendedName>
</protein>
<dbReference type="GO" id="GO:0005737">
    <property type="term" value="C:cytoplasm"/>
    <property type="evidence" value="ECO:0007669"/>
    <property type="project" value="UniProtKB-SubCell"/>
</dbReference>
<evidence type="ECO:0000259" key="10">
    <source>
        <dbReference type="PROSITE" id="PS51916"/>
    </source>
</evidence>
<feature type="region of interest" description="Disordered" evidence="9">
    <location>
        <begin position="122"/>
        <end position="145"/>
    </location>
</feature>
<comment type="caution">
    <text evidence="12">The sequence shown here is derived from an EMBL/GenBank/DDBJ whole genome shotgun (WGS) entry which is preliminary data.</text>
</comment>
<feature type="compositionally biased region" description="Low complexity" evidence="9">
    <location>
        <begin position="181"/>
        <end position="200"/>
    </location>
</feature>
<dbReference type="InterPro" id="IPR038108">
    <property type="entry name" value="RPN13_DEUBAD_sf"/>
</dbReference>
<dbReference type="OrthoDB" id="340431at2759"/>
<evidence type="ECO:0000256" key="9">
    <source>
        <dbReference type="SAM" id="MobiDB-lite"/>
    </source>
</evidence>
<evidence type="ECO:0000256" key="7">
    <source>
        <dbReference type="ARBA" id="ARBA00054744"/>
    </source>
</evidence>
<dbReference type="PROSITE" id="PS51917">
    <property type="entry name" value="PRU"/>
    <property type="match status" value="1"/>
</dbReference>
<evidence type="ECO:0000256" key="6">
    <source>
        <dbReference type="ARBA" id="ARBA00023242"/>
    </source>
</evidence>
<evidence type="ECO:0000256" key="5">
    <source>
        <dbReference type="ARBA" id="ARBA00022942"/>
    </source>
</evidence>
<dbReference type="Pfam" id="PF04683">
    <property type="entry name" value="Rpn13_ADRM1_Pru"/>
    <property type="match status" value="1"/>
</dbReference>
<evidence type="ECO:0000256" key="4">
    <source>
        <dbReference type="ARBA" id="ARBA00022490"/>
    </source>
</evidence>
<evidence type="ECO:0000256" key="1">
    <source>
        <dbReference type="ARBA" id="ARBA00004123"/>
    </source>
</evidence>
<dbReference type="PANTHER" id="PTHR12225:SF0">
    <property type="entry name" value="PROTEASOMAL UBIQUITIN RECEPTOR ADRM1"/>
    <property type="match status" value="1"/>
</dbReference>
<comment type="function">
    <text evidence="7">May function as a proteasomal ubiquitin receptor. May promote the deubiquitinating activity associated with the 26S proteasome.</text>
</comment>
<feature type="region of interest" description="Disordered" evidence="9">
    <location>
        <begin position="361"/>
        <end position="400"/>
    </location>
</feature>
<organism evidence="12 13">
    <name type="scientific">Aphidius gifuensis</name>
    <name type="common">Parasitoid wasp</name>
    <dbReference type="NCBI Taxonomy" id="684658"/>
    <lineage>
        <taxon>Eukaryota</taxon>
        <taxon>Metazoa</taxon>
        <taxon>Ecdysozoa</taxon>
        <taxon>Arthropoda</taxon>
        <taxon>Hexapoda</taxon>
        <taxon>Insecta</taxon>
        <taxon>Pterygota</taxon>
        <taxon>Neoptera</taxon>
        <taxon>Endopterygota</taxon>
        <taxon>Hymenoptera</taxon>
        <taxon>Apocrita</taxon>
        <taxon>Ichneumonoidea</taxon>
        <taxon>Braconidae</taxon>
        <taxon>Aphidiinae</taxon>
        <taxon>Aphidius</taxon>
    </lineage>
</organism>
<dbReference type="Pfam" id="PF16550">
    <property type="entry name" value="RPN13_C"/>
    <property type="match status" value="1"/>
</dbReference>
<dbReference type="GO" id="GO:0061133">
    <property type="term" value="F:endopeptidase activator activity"/>
    <property type="evidence" value="ECO:0007669"/>
    <property type="project" value="TreeGrafter"/>
</dbReference>
<comment type="similarity">
    <text evidence="3">Belongs to the ADRM1 family.</text>
</comment>
<dbReference type="InterPro" id="IPR044867">
    <property type="entry name" value="DEUBAD_dom"/>
</dbReference>
<evidence type="ECO:0000259" key="11">
    <source>
        <dbReference type="PROSITE" id="PS51917"/>
    </source>
</evidence>
<accession>A0A834Y5L7</accession>
<dbReference type="Gene3D" id="1.10.2020.20">
    <property type="match status" value="1"/>
</dbReference>
<dbReference type="CDD" id="cd13314">
    <property type="entry name" value="PH_Rpn13"/>
    <property type="match status" value="1"/>
</dbReference>
<evidence type="ECO:0000256" key="2">
    <source>
        <dbReference type="ARBA" id="ARBA00004496"/>
    </source>
</evidence>
<proteinExistence type="inferred from homology"/>
<dbReference type="FunFam" id="2.30.29.70:FF:000001">
    <property type="entry name" value="Proteasomal ubiquitin receptor ADRM1"/>
    <property type="match status" value="1"/>
</dbReference>
<dbReference type="InterPro" id="IPR006773">
    <property type="entry name" value="Rpn13/ADRM1"/>
</dbReference>
<sequence>MASGALFSNNVVRGASKNLVEFKAGKMNMKGKMVYPDTRKGLLYVYQSEDSLMHFCWKDRTSGIIEDDLIIFPDDCEFKLVSQCKTGRVYLLRFKLSSKKFFFWLQDVKTDKDEENCKKINEVLNHPPTPGSQRSGAQNPEGDLQNLLNNMSQQQLMQLFGGVGQMGLGNLLGTMRERPNTRASTTSSSSTRPPTAQTPALETDSDLPRPSVGGTPKNSTSIPPTNIAPLDNNAGRPNSDPNLFDLQRHLWNIATPAGLDSAAVQRNVATELTNTMSSAISATDNLESTMTTYLPPGDTLSTTLSSPQFSQALSMFWSALQSGQAGPVVRQFGLGSDAISAAATGNLEEFVTALESEIQVSSNVADQSNDDDKSKTGKTGSQDNSAAGKKNDEDDEMALD</sequence>
<keyword evidence="13" id="KW-1185">Reference proteome</keyword>
<gene>
    <name evidence="12" type="ORF">HCN44_010934</name>
</gene>
<feature type="region of interest" description="Disordered" evidence="9">
    <location>
        <begin position="179"/>
        <end position="240"/>
    </location>
</feature>
<dbReference type="GO" id="GO:0070628">
    <property type="term" value="F:proteasome binding"/>
    <property type="evidence" value="ECO:0007669"/>
    <property type="project" value="TreeGrafter"/>
</dbReference>
<dbReference type="InterPro" id="IPR044868">
    <property type="entry name" value="Rpn13/ADRM1_Pru"/>
</dbReference>
<feature type="domain" description="Pru" evidence="11">
    <location>
        <begin position="14"/>
        <end position="127"/>
    </location>
</feature>
<dbReference type="AlphaFoldDB" id="A0A834Y5L7"/>
<dbReference type="PROSITE" id="PS51916">
    <property type="entry name" value="DEUBAD"/>
    <property type="match status" value="1"/>
</dbReference>
<dbReference type="Gene3D" id="2.30.29.70">
    <property type="entry name" value="Proteasomal ubiquitin receptor Rpn13/ADRM1"/>
    <property type="match status" value="1"/>
</dbReference>
<dbReference type="EMBL" id="JACMRX010000001">
    <property type="protein sequence ID" value="KAF7998526.1"/>
    <property type="molecule type" value="Genomic_DNA"/>
</dbReference>
<keyword evidence="5" id="KW-0647">Proteasome</keyword>
<dbReference type="GO" id="GO:0008541">
    <property type="term" value="C:proteasome regulatory particle, lid subcomplex"/>
    <property type="evidence" value="ECO:0007669"/>
    <property type="project" value="TreeGrafter"/>
</dbReference>
<dbReference type="Proteomes" id="UP000639338">
    <property type="component" value="Unassembled WGS sequence"/>
</dbReference>
<keyword evidence="6" id="KW-0539">Nucleus</keyword>
<evidence type="ECO:0000313" key="13">
    <source>
        <dbReference type="Proteomes" id="UP000639338"/>
    </source>
</evidence>
<dbReference type="GO" id="GO:0005634">
    <property type="term" value="C:nucleus"/>
    <property type="evidence" value="ECO:0007669"/>
    <property type="project" value="UniProtKB-SubCell"/>
</dbReference>
<evidence type="ECO:0000313" key="12">
    <source>
        <dbReference type="EMBL" id="KAF7998526.1"/>
    </source>
</evidence>
<feature type="domain" description="DEUBAD" evidence="10">
    <location>
        <begin position="256"/>
        <end position="364"/>
    </location>
</feature>
<dbReference type="PANTHER" id="PTHR12225">
    <property type="entry name" value="ADHESION REGULATING MOLECULE 1 110 KDA CELL MEMBRANE GLYCOPROTEIN"/>
    <property type="match status" value="1"/>
</dbReference>
<keyword evidence="4" id="KW-0963">Cytoplasm</keyword>
<reference evidence="12 13" key="1">
    <citation type="submission" date="2020-08" db="EMBL/GenBank/DDBJ databases">
        <title>Aphidius gifuensis genome sequencing and assembly.</title>
        <authorList>
            <person name="Du Z."/>
        </authorList>
    </citation>
    <scope>NUCLEOTIDE SEQUENCE [LARGE SCALE GENOMIC DNA]</scope>
    <source>
        <strain evidence="12">YNYX2018</strain>
        <tissue evidence="12">Adults</tissue>
    </source>
</reference>
<evidence type="ECO:0000256" key="3">
    <source>
        <dbReference type="ARBA" id="ARBA00009216"/>
    </source>
</evidence>